<dbReference type="Proteomes" id="UP000237423">
    <property type="component" value="Unassembled WGS sequence"/>
</dbReference>
<dbReference type="InterPro" id="IPR011528">
    <property type="entry name" value="NERD"/>
</dbReference>
<dbReference type="EMBL" id="PGFZ01000002">
    <property type="protein sequence ID" value="POZ52981.1"/>
    <property type="molecule type" value="Genomic_DNA"/>
</dbReference>
<feature type="domain" description="NERD" evidence="1">
    <location>
        <begin position="334"/>
        <end position="386"/>
    </location>
</feature>
<evidence type="ECO:0000259" key="1">
    <source>
        <dbReference type="PROSITE" id="PS50965"/>
    </source>
</evidence>
<proteinExistence type="predicted"/>
<evidence type="ECO:0000313" key="2">
    <source>
        <dbReference type="EMBL" id="POZ52981.1"/>
    </source>
</evidence>
<gene>
    <name evidence="2" type="ORF">AADEFJLK_01597</name>
</gene>
<sequence length="386" mass="44054">MAFLIILLSVFVFYYTAKAVYSDYKKRKESKALSKKELPEKVSPEILVKEPEQPVIQDVMQSATQDILSILVSYAALAGEKYSMSLEEFSVLIIPLLSRYGYGGIFKNDADIALAYDYTDYNNYQKHSRAKDHLRILCNETALVVAEQLKSNYESLLVAKVNGAEKVNIGVHYRCSCLRFFHDNYANVDDMILAYITEQSKAPIFPPPEAPCFNMDECDYICRRVSLMGIRRSLLDGSEHIGAAIPIPDNWGDHLLGMVKERLEERSVEEIEYLDNEILSLTSQISDFNHDITAYREPAYLAGILSLKELRVWQRKYGLSGRRTKIMVAEQLLACDLAKDDIDLFLKQYLSGRFDFLKNQLIGAKSSKQDQMDRLVLIRTGKYIGL</sequence>
<dbReference type="AlphaFoldDB" id="A0A2S5CQ85"/>
<organism evidence="2 3">
    <name type="scientific">Methylovulum psychrotolerans</name>
    <dbReference type="NCBI Taxonomy" id="1704499"/>
    <lineage>
        <taxon>Bacteria</taxon>
        <taxon>Pseudomonadati</taxon>
        <taxon>Pseudomonadota</taxon>
        <taxon>Gammaproteobacteria</taxon>
        <taxon>Methylococcales</taxon>
        <taxon>Methylococcaceae</taxon>
        <taxon>Methylovulum</taxon>
    </lineage>
</organism>
<dbReference type="RefSeq" id="WP_103973864.1">
    <property type="nucleotide sequence ID" value="NZ_PGFZ01000002.1"/>
</dbReference>
<reference evidence="2 3" key="1">
    <citation type="submission" date="2017-11" db="EMBL/GenBank/DDBJ databases">
        <title>Draft Genome Sequence of Methylobacter psychrotolerans Sph1T, an Obligate Methanotroph from Low-Temperature Environments.</title>
        <authorList>
            <person name="Oshkin I.Y."/>
            <person name="Miroshnikov K."/>
            <person name="Belova S.E."/>
            <person name="Korzhenkov A."/>
            <person name="Toshchakov S.V."/>
            <person name="Dedysh S.N."/>
        </authorList>
    </citation>
    <scope>NUCLEOTIDE SEQUENCE [LARGE SCALE GENOMIC DNA]</scope>
    <source>
        <strain evidence="2 3">Sph1</strain>
    </source>
</reference>
<accession>A0A2S5CQ85</accession>
<protein>
    <recommendedName>
        <fullName evidence="1">NERD domain-containing protein</fullName>
    </recommendedName>
</protein>
<evidence type="ECO:0000313" key="3">
    <source>
        <dbReference type="Proteomes" id="UP000237423"/>
    </source>
</evidence>
<dbReference type="PROSITE" id="PS50965">
    <property type="entry name" value="NERD"/>
    <property type="match status" value="1"/>
</dbReference>
<comment type="caution">
    <text evidence="2">The sequence shown here is derived from an EMBL/GenBank/DDBJ whole genome shotgun (WGS) entry which is preliminary data.</text>
</comment>
<name>A0A2S5CQ85_9GAMM</name>